<sequence>LIFPLCRCDLHVKSEVQVVDAMLLWLAGQPNPPSVVPSLFYLIRHAFLHSIQKAFIVERARALRFPEDVIGTIERCFECRNGARICVLKEHYEAKFVRCGIADASQLDAKNPDMPLSIPREAILYKPAEAETAAAAAGNRSFYSSEARPYYHAPPACSGRSVSGLWQKKSQGKKPRGKSS</sequence>
<dbReference type="EMBL" id="BTSX01000005">
    <property type="protein sequence ID" value="GMS99671.1"/>
    <property type="molecule type" value="Genomic_DNA"/>
</dbReference>
<keyword evidence="3" id="KW-1185">Reference proteome</keyword>
<dbReference type="AlphaFoldDB" id="A0AAV5TZI9"/>
<proteinExistence type="predicted"/>
<evidence type="ECO:0000313" key="2">
    <source>
        <dbReference type="EMBL" id="GMS99671.1"/>
    </source>
</evidence>
<protein>
    <recommendedName>
        <fullName evidence="4">BACK domain-containing protein</fullName>
    </recommendedName>
</protein>
<feature type="compositionally biased region" description="Basic residues" evidence="1">
    <location>
        <begin position="170"/>
        <end position="180"/>
    </location>
</feature>
<feature type="region of interest" description="Disordered" evidence="1">
    <location>
        <begin position="155"/>
        <end position="180"/>
    </location>
</feature>
<organism evidence="2 3">
    <name type="scientific">Pristionchus entomophagus</name>
    <dbReference type="NCBI Taxonomy" id="358040"/>
    <lineage>
        <taxon>Eukaryota</taxon>
        <taxon>Metazoa</taxon>
        <taxon>Ecdysozoa</taxon>
        <taxon>Nematoda</taxon>
        <taxon>Chromadorea</taxon>
        <taxon>Rhabditida</taxon>
        <taxon>Rhabditina</taxon>
        <taxon>Diplogasteromorpha</taxon>
        <taxon>Diplogasteroidea</taxon>
        <taxon>Neodiplogasteridae</taxon>
        <taxon>Pristionchus</taxon>
    </lineage>
</organism>
<comment type="caution">
    <text evidence="2">The sequence shown here is derived from an EMBL/GenBank/DDBJ whole genome shotgun (WGS) entry which is preliminary data.</text>
</comment>
<evidence type="ECO:0000256" key="1">
    <source>
        <dbReference type="SAM" id="MobiDB-lite"/>
    </source>
</evidence>
<accession>A0AAV5TZI9</accession>
<feature type="non-terminal residue" evidence="2">
    <location>
        <position position="1"/>
    </location>
</feature>
<evidence type="ECO:0000313" key="3">
    <source>
        <dbReference type="Proteomes" id="UP001432027"/>
    </source>
</evidence>
<reference evidence="2" key="1">
    <citation type="submission" date="2023-10" db="EMBL/GenBank/DDBJ databases">
        <title>Genome assembly of Pristionchus species.</title>
        <authorList>
            <person name="Yoshida K."/>
            <person name="Sommer R.J."/>
        </authorList>
    </citation>
    <scope>NUCLEOTIDE SEQUENCE</scope>
    <source>
        <strain evidence="2">RS0144</strain>
    </source>
</reference>
<gene>
    <name evidence="2" type="ORF">PENTCL1PPCAC_21846</name>
</gene>
<dbReference type="Proteomes" id="UP001432027">
    <property type="component" value="Unassembled WGS sequence"/>
</dbReference>
<evidence type="ECO:0008006" key="4">
    <source>
        <dbReference type="Google" id="ProtNLM"/>
    </source>
</evidence>
<name>A0AAV5TZI9_9BILA</name>